<dbReference type="Gene3D" id="2.60.34.10">
    <property type="entry name" value="Substrate Binding Domain Of DNAk, Chain A, domain 1"/>
    <property type="match status" value="1"/>
</dbReference>
<feature type="compositionally biased region" description="Acidic residues" evidence="5">
    <location>
        <begin position="637"/>
        <end position="648"/>
    </location>
</feature>
<dbReference type="NCBIfam" id="NF001413">
    <property type="entry name" value="PRK00290.1"/>
    <property type="match status" value="1"/>
</dbReference>
<dbReference type="InterPro" id="IPR029047">
    <property type="entry name" value="HSP70_peptide-bd_sf"/>
</dbReference>
<dbReference type="InterPro" id="IPR013126">
    <property type="entry name" value="Hsp_70_fam"/>
</dbReference>
<dbReference type="Gene3D" id="3.90.640.10">
    <property type="entry name" value="Actin, Chain A, domain 4"/>
    <property type="match status" value="1"/>
</dbReference>
<dbReference type="FunFam" id="3.30.30.30:FF:000005">
    <property type="entry name" value="Heat shock protein ssb1"/>
    <property type="match status" value="1"/>
</dbReference>
<accession>A0A146KBD5</accession>
<dbReference type="GO" id="GO:0005524">
    <property type="term" value="F:ATP binding"/>
    <property type="evidence" value="ECO:0007669"/>
    <property type="project" value="UniProtKB-KW"/>
</dbReference>
<dbReference type="InterPro" id="IPR029048">
    <property type="entry name" value="HSP70_C_sf"/>
</dbReference>
<dbReference type="PANTHER" id="PTHR19375">
    <property type="entry name" value="HEAT SHOCK PROTEIN 70KDA"/>
    <property type="match status" value="1"/>
</dbReference>
<evidence type="ECO:0000256" key="3">
    <source>
        <dbReference type="RuleBase" id="RU003322"/>
    </source>
</evidence>
<protein>
    <submittedName>
        <fullName evidence="6">Heat shock protein 70</fullName>
    </submittedName>
</protein>
<keyword evidence="2 3" id="KW-0067">ATP-binding</keyword>
<evidence type="ECO:0000256" key="2">
    <source>
        <dbReference type="ARBA" id="ARBA00022840"/>
    </source>
</evidence>
<dbReference type="Gene3D" id="3.30.420.40">
    <property type="match status" value="2"/>
</dbReference>
<dbReference type="PRINTS" id="PR00301">
    <property type="entry name" value="HEATSHOCK70"/>
</dbReference>
<dbReference type="Gene3D" id="1.20.1270.10">
    <property type="match status" value="1"/>
</dbReference>
<evidence type="ECO:0000313" key="6">
    <source>
        <dbReference type="EMBL" id="JAP92826.1"/>
    </source>
</evidence>
<evidence type="ECO:0000256" key="5">
    <source>
        <dbReference type="SAM" id="MobiDB-lite"/>
    </source>
</evidence>
<dbReference type="SUPFAM" id="SSF100934">
    <property type="entry name" value="Heat shock protein 70kD (HSP70), C-terminal subdomain"/>
    <property type="match status" value="1"/>
</dbReference>
<evidence type="ECO:0000256" key="1">
    <source>
        <dbReference type="ARBA" id="ARBA00022741"/>
    </source>
</evidence>
<dbReference type="EMBL" id="GDID01003780">
    <property type="protein sequence ID" value="JAP92826.1"/>
    <property type="molecule type" value="Transcribed_RNA"/>
</dbReference>
<reference evidence="6" key="1">
    <citation type="submission" date="2015-07" db="EMBL/GenBank/DDBJ databases">
        <title>Adaptation to a free-living lifestyle via gene acquisitions in the diplomonad Trepomonas sp. PC1.</title>
        <authorList>
            <person name="Xu F."/>
            <person name="Jerlstrom-Hultqvist J."/>
            <person name="Kolisko M."/>
            <person name="Simpson A.G.B."/>
            <person name="Roger A.J."/>
            <person name="Svard S.G."/>
            <person name="Andersson J.O."/>
        </authorList>
    </citation>
    <scope>NUCLEOTIDE SEQUENCE</scope>
    <source>
        <strain evidence="6">PC1</strain>
    </source>
</reference>
<dbReference type="InterPro" id="IPR018181">
    <property type="entry name" value="Heat_shock_70_CS"/>
</dbReference>
<sequence>MFGLLAHSLAENIIGIDLGTTYSCVAISRGGQIDIIPNEIGNRITPSYVAFTSTGDRLVGDAAKNQAPENPENTIFDIKRLIGRRYADDTVQKDLKHMPFRVIEVDGKPYVQVTEYDTKNQKNVVKQYSPEQISAFILQKMRSIAEEYLGDTVSKAIVTVPAYFSDAQRAATKDAGKIAGLEVIRIINEPTAASLAYGLDKKGEKTILTYDLGGGTFDVSILSIENGVFEVLATNGDTHLGGEDFDQKVVEYFTKIFKQKTGKDISDKTNKRAYARLKREVENAKRILSSQQMTKVEVEAIIDDIDFSETLTRAKFEEINMEYFKKTMKPVELVLKDAKKTVDDIDEVVLVGGSTRIPKIQELLKTFFNGKNPNKSVHPDEAVAAGAAVQAAALSGDNEHEILLIDVTPLTLGIETVGGVMTALIDRNTYIPVKKSKTFSTVQDGQTQVNITVYEGERAMVKDNNLLGSFMLEGIPSAPRGQPQIEVTFELDANGILTVSAIEKGSGQENEITIKNDRNRLSEEEIERLIKEAEDASEEDKRLREIAQLKNQLESAVYDVKAKLDKEKDDNIAAEIEDDDRDKLEEALDQVQDWLQDAENAEKKDWQDQIDKFDGATRSILKKYAKKKTSEKQDSTDKDEDFEFKDEL</sequence>
<comment type="similarity">
    <text evidence="3">Belongs to the heat shock protein 70 family.</text>
</comment>
<dbReference type="AlphaFoldDB" id="A0A146KBD5"/>
<dbReference type="FunFam" id="3.90.640.10:FF:000002">
    <property type="entry name" value="Heat shock 70 kDa"/>
    <property type="match status" value="1"/>
</dbReference>
<evidence type="ECO:0000256" key="4">
    <source>
        <dbReference type="SAM" id="Coils"/>
    </source>
</evidence>
<proteinExistence type="inferred from homology"/>
<name>A0A146KBD5_9EUKA</name>
<dbReference type="Pfam" id="PF00012">
    <property type="entry name" value="HSP70"/>
    <property type="match status" value="1"/>
</dbReference>
<dbReference type="FunFam" id="3.30.420.40:FF:000026">
    <property type="entry name" value="Heat shock protein 70"/>
    <property type="match status" value="1"/>
</dbReference>
<dbReference type="SUPFAM" id="SSF53067">
    <property type="entry name" value="Actin-like ATPase domain"/>
    <property type="match status" value="2"/>
</dbReference>
<dbReference type="SUPFAM" id="SSF100920">
    <property type="entry name" value="Heat shock protein 70kD (HSP70), peptide-binding domain"/>
    <property type="match status" value="1"/>
</dbReference>
<organism evidence="6">
    <name type="scientific">Trepomonas sp. PC1</name>
    <dbReference type="NCBI Taxonomy" id="1076344"/>
    <lineage>
        <taxon>Eukaryota</taxon>
        <taxon>Metamonada</taxon>
        <taxon>Diplomonadida</taxon>
        <taxon>Hexamitidae</taxon>
        <taxon>Hexamitinae</taxon>
        <taxon>Trepomonas</taxon>
    </lineage>
</organism>
<dbReference type="PROSITE" id="PS00297">
    <property type="entry name" value="HSP70_1"/>
    <property type="match status" value="1"/>
</dbReference>
<feature type="coiled-coil region" evidence="4">
    <location>
        <begin position="519"/>
        <end position="546"/>
    </location>
</feature>
<keyword evidence="4" id="KW-0175">Coiled coil</keyword>
<dbReference type="GO" id="GO:0140662">
    <property type="term" value="F:ATP-dependent protein folding chaperone"/>
    <property type="evidence" value="ECO:0007669"/>
    <property type="project" value="InterPro"/>
</dbReference>
<dbReference type="PROSITE" id="PS01036">
    <property type="entry name" value="HSP70_3"/>
    <property type="match status" value="1"/>
</dbReference>
<dbReference type="InterPro" id="IPR043129">
    <property type="entry name" value="ATPase_NBD"/>
</dbReference>
<keyword evidence="1 3" id="KW-0547">Nucleotide-binding</keyword>
<feature type="region of interest" description="Disordered" evidence="5">
    <location>
        <begin position="625"/>
        <end position="648"/>
    </location>
</feature>
<dbReference type="FunFam" id="2.60.34.10:FF:000014">
    <property type="entry name" value="Chaperone protein DnaK HSP70"/>
    <property type="match status" value="1"/>
</dbReference>
<keyword evidence="6" id="KW-0346">Stress response</keyword>
<gene>
    <name evidence="6" type="ORF">TPC1_15106</name>
</gene>